<dbReference type="AlphaFoldDB" id="A0A545AL63"/>
<feature type="domain" description="Response regulatory" evidence="2">
    <location>
        <begin position="7"/>
        <end position="123"/>
    </location>
</feature>
<dbReference type="Pfam" id="PF00072">
    <property type="entry name" value="Response_reg"/>
    <property type="match status" value="1"/>
</dbReference>
<dbReference type="InterPro" id="IPR052340">
    <property type="entry name" value="RNase_Y/CdgJ"/>
</dbReference>
<feature type="domain" description="HDOD" evidence="3">
    <location>
        <begin position="143"/>
        <end position="336"/>
    </location>
</feature>
<sequence length="376" mass="38493">MRVPGLRVLCADDEPNVLAALRRLLRIARPDWDLECATTAADGEALLTAGRPIDVVVCDAAGPGLDGLRLLGTVRDRSPATARIALSGSTDRSALLSVLALAHRFLLKPCRPDDLITAIDEVAAARHAVGGAISVFLGSARSLPSAPTVYTALVDAAAQPDCDAADLAAVLETDLATATDVLKLVNSGLFCPPNQVVTLEEAVVLLGVDSIQALALVSAAYRTSAPLPPGFDLGALTANSLLTAALARRLASAEGLGRAGTSALFLAAVLADIGLLAQVTARPDGWARVRDAGPGERAAAEVAGFGCTTAQASAYLLALWGFADPVLRLVLAQPAPGPDAEVAAHLLAYARRVARAEPAPEDPPAAWAAVARSFAP</sequence>
<dbReference type="EMBL" id="VIRS01000021">
    <property type="protein sequence ID" value="TQS42000.1"/>
    <property type="molecule type" value="Genomic_DNA"/>
</dbReference>
<evidence type="ECO:0000313" key="4">
    <source>
        <dbReference type="EMBL" id="TQS42000.1"/>
    </source>
</evidence>
<keyword evidence="5" id="KW-1185">Reference proteome</keyword>
<proteinExistence type="predicted"/>
<dbReference type="InterPro" id="IPR013976">
    <property type="entry name" value="HDOD"/>
</dbReference>
<dbReference type="InterPro" id="IPR011006">
    <property type="entry name" value="CheY-like_superfamily"/>
</dbReference>
<dbReference type="InterPro" id="IPR001789">
    <property type="entry name" value="Sig_transdc_resp-reg_receiver"/>
</dbReference>
<dbReference type="SUPFAM" id="SSF52172">
    <property type="entry name" value="CheY-like"/>
    <property type="match status" value="1"/>
</dbReference>
<name>A0A545AL63_9ACTN</name>
<protein>
    <submittedName>
        <fullName evidence="4">HDOD domain-containing protein</fullName>
    </submittedName>
</protein>
<dbReference type="Gene3D" id="3.40.50.2300">
    <property type="match status" value="1"/>
</dbReference>
<evidence type="ECO:0000256" key="1">
    <source>
        <dbReference type="PROSITE-ProRule" id="PRU00169"/>
    </source>
</evidence>
<evidence type="ECO:0000259" key="2">
    <source>
        <dbReference type="PROSITE" id="PS50110"/>
    </source>
</evidence>
<dbReference type="SMART" id="SM00448">
    <property type="entry name" value="REC"/>
    <property type="match status" value="1"/>
</dbReference>
<dbReference type="PROSITE" id="PS51833">
    <property type="entry name" value="HDOD"/>
    <property type="match status" value="1"/>
</dbReference>
<dbReference type="PANTHER" id="PTHR33525:SF3">
    <property type="entry name" value="RIBONUCLEASE Y"/>
    <property type="match status" value="1"/>
</dbReference>
<dbReference type="RefSeq" id="WP_142707712.1">
    <property type="nucleotide sequence ID" value="NZ_VIRS01000021.1"/>
</dbReference>
<dbReference type="Gene3D" id="1.10.3210.10">
    <property type="entry name" value="Hypothetical protein af1432"/>
    <property type="match status" value="1"/>
</dbReference>
<evidence type="ECO:0000313" key="5">
    <source>
        <dbReference type="Proteomes" id="UP000317982"/>
    </source>
</evidence>
<keyword evidence="1" id="KW-0597">Phosphoprotein</keyword>
<dbReference type="PROSITE" id="PS50110">
    <property type="entry name" value="RESPONSE_REGULATORY"/>
    <property type="match status" value="1"/>
</dbReference>
<organism evidence="4 5">
    <name type="scientific">Cryptosporangium phraense</name>
    <dbReference type="NCBI Taxonomy" id="2593070"/>
    <lineage>
        <taxon>Bacteria</taxon>
        <taxon>Bacillati</taxon>
        <taxon>Actinomycetota</taxon>
        <taxon>Actinomycetes</taxon>
        <taxon>Cryptosporangiales</taxon>
        <taxon>Cryptosporangiaceae</taxon>
        <taxon>Cryptosporangium</taxon>
    </lineage>
</organism>
<dbReference type="InParanoid" id="A0A545AL63"/>
<feature type="modified residue" description="4-aspartylphosphate" evidence="1">
    <location>
        <position position="59"/>
    </location>
</feature>
<evidence type="ECO:0000259" key="3">
    <source>
        <dbReference type="PROSITE" id="PS51833"/>
    </source>
</evidence>
<dbReference type="Proteomes" id="UP000317982">
    <property type="component" value="Unassembled WGS sequence"/>
</dbReference>
<comment type="caution">
    <text evidence="4">The sequence shown here is derived from an EMBL/GenBank/DDBJ whole genome shotgun (WGS) entry which is preliminary data.</text>
</comment>
<dbReference type="SUPFAM" id="SSF109604">
    <property type="entry name" value="HD-domain/PDEase-like"/>
    <property type="match status" value="1"/>
</dbReference>
<gene>
    <name evidence="4" type="ORF">FL583_27360</name>
</gene>
<accession>A0A545AL63</accession>
<dbReference type="Pfam" id="PF08668">
    <property type="entry name" value="HDOD"/>
    <property type="match status" value="1"/>
</dbReference>
<dbReference type="PANTHER" id="PTHR33525">
    <property type="match status" value="1"/>
</dbReference>
<dbReference type="GO" id="GO:0000160">
    <property type="term" value="P:phosphorelay signal transduction system"/>
    <property type="evidence" value="ECO:0007669"/>
    <property type="project" value="InterPro"/>
</dbReference>
<reference evidence="4 5" key="1">
    <citation type="submission" date="2019-07" db="EMBL/GenBank/DDBJ databases">
        <title>Cryptosporangium phraense sp. nov., isolated from plant litter.</title>
        <authorList>
            <person name="Suriyachadkun C."/>
        </authorList>
    </citation>
    <scope>NUCLEOTIDE SEQUENCE [LARGE SCALE GENOMIC DNA]</scope>
    <source>
        <strain evidence="4 5">A-T 5661</strain>
    </source>
</reference>
<dbReference type="OrthoDB" id="9803649at2"/>